<dbReference type="Gene3D" id="3.10.450.50">
    <property type="match status" value="1"/>
</dbReference>
<gene>
    <name evidence="2" type="ORF">WDS16_09395</name>
</gene>
<reference evidence="2 3" key="1">
    <citation type="submission" date="2024-03" db="EMBL/GenBank/DDBJ databases">
        <title>Natural products discovery in diverse microorganisms through a two-stage MS feature dereplication strategy.</title>
        <authorList>
            <person name="Zhang R."/>
        </authorList>
    </citation>
    <scope>NUCLEOTIDE SEQUENCE [LARGE SCALE GENOMIC DNA]</scope>
    <source>
        <strain evidence="2 3">18930</strain>
    </source>
</reference>
<sequence>MTEPIPRVTVQLSPRDDAEIRAIISDVERGFNDNDVELSVAHFAEDAIVVTAVGVVLEGVAAIREATTLSLAGALAHATAYYEPFALAYVGSDVAVAQKRAWSSKKLAESGESAAEMTALYVLVRHGGRWWITRRENTLVARF</sequence>
<evidence type="ECO:0000313" key="2">
    <source>
        <dbReference type="EMBL" id="WXG70681.1"/>
    </source>
</evidence>
<evidence type="ECO:0000313" key="3">
    <source>
        <dbReference type="Proteomes" id="UP001432000"/>
    </source>
</evidence>
<dbReference type="EMBL" id="CP147846">
    <property type="protein sequence ID" value="WXG70681.1"/>
    <property type="molecule type" value="Genomic_DNA"/>
</dbReference>
<organism evidence="2 3">
    <name type="scientific">Rhodococcus sovatensis</name>
    <dbReference type="NCBI Taxonomy" id="1805840"/>
    <lineage>
        <taxon>Bacteria</taxon>
        <taxon>Bacillati</taxon>
        <taxon>Actinomycetota</taxon>
        <taxon>Actinomycetes</taxon>
        <taxon>Mycobacteriales</taxon>
        <taxon>Nocardiaceae</taxon>
        <taxon>Rhodococcus</taxon>
    </lineage>
</organism>
<dbReference type="InterPro" id="IPR032710">
    <property type="entry name" value="NTF2-like_dom_sf"/>
</dbReference>
<dbReference type="InterPro" id="IPR027843">
    <property type="entry name" value="DUF4440"/>
</dbReference>
<proteinExistence type="predicted"/>
<accession>A0ABZ2PNE7</accession>
<name>A0ABZ2PNE7_9NOCA</name>
<dbReference type="NCBIfam" id="TIGR02246">
    <property type="entry name" value="SgcJ/EcaC family oxidoreductase"/>
    <property type="match status" value="1"/>
</dbReference>
<evidence type="ECO:0000259" key="1">
    <source>
        <dbReference type="Pfam" id="PF14534"/>
    </source>
</evidence>
<dbReference type="InterPro" id="IPR011944">
    <property type="entry name" value="Steroid_delta5-4_isomerase"/>
</dbReference>
<feature type="domain" description="DUF4440" evidence="1">
    <location>
        <begin position="20"/>
        <end position="132"/>
    </location>
</feature>
<dbReference type="RefSeq" id="WP_338892243.1">
    <property type="nucleotide sequence ID" value="NZ_CP147846.1"/>
</dbReference>
<dbReference type="Proteomes" id="UP001432000">
    <property type="component" value="Chromosome"/>
</dbReference>
<keyword evidence="3" id="KW-1185">Reference proteome</keyword>
<protein>
    <submittedName>
        <fullName evidence="2">SgcJ/EcaC family oxidoreductase</fullName>
    </submittedName>
</protein>
<dbReference type="SUPFAM" id="SSF54427">
    <property type="entry name" value="NTF2-like"/>
    <property type="match status" value="1"/>
</dbReference>
<dbReference type="Pfam" id="PF14534">
    <property type="entry name" value="DUF4440"/>
    <property type="match status" value="1"/>
</dbReference>